<evidence type="ECO:0000313" key="7">
    <source>
        <dbReference type="EMBL" id="KAG7344030.1"/>
    </source>
</evidence>
<evidence type="ECO:0000256" key="3">
    <source>
        <dbReference type="ARBA" id="ARBA00022676"/>
    </source>
</evidence>
<comment type="caution">
    <text evidence="7">The sequence shown here is derived from an EMBL/GenBank/DDBJ whole genome shotgun (WGS) entry which is preliminary data.</text>
</comment>
<reference evidence="7" key="1">
    <citation type="journal article" date="2021" name="Sci. Rep.">
        <title>Diploid genomic architecture of Nitzschia inconspicua, an elite biomass production diatom.</title>
        <authorList>
            <person name="Oliver A."/>
            <person name="Podell S."/>
            <person name="Pinowska A."/>
            <person name="Traller J.C."/>
            <person name="Smith S.R."/>
            <person name="McClure R."/>
            <person name="Beliaev A."/>
            <person name="Bohutskyi P."/>
            <person name="Hill E.A."/>
            <person name="Rabines A."/>
            <person name="Zheng H."/>
            <person name="Allen L.Z."/>
            <person name="Kuo A."/>
            <person name="Grigoriev I.V."/>
            <person name="Allen A.E."/>
            <person name="Hazlebeck D."/>
            <person name="Allen E.E."/>
        </authorList>
    </citation>
    <scope>NUCLEOTIDE SEQUENCE</scope>
    <source>
        <strain evidence="7">Hildebrandi</strain>
    </source>
</reference>
<dbReference type="FunFam" id="3.40.1030.10:FF:000003">
    <property type="entry name" value="Pyrimidine-nucleoside phosphorylase"/>
    <property type="match status" value="1"/>
</dbReference>
<proteinExistence type="inferred from homology"/>
<feature type="domain" description="Pyrimidine nucleoside phosphorylase C-terminal" evidence="6">
    <location>
        <begin position="417"/>
        <end position="492"/>
    </location>
</feature>
<dbReference type="Pfam" id="PF02885">
    <property type="entry name" value="Glycos_trans_3N"/>
    <property type="match status" value="1"/>
</dbReference>
<evidence type="ECO:0000256" key="4">
    <source>
        <dbReference type="ARBA" id="ARBA00022679"/>
    </source>
</evidence>
<dbReference type="GO" id="GO:0016763">
    <property type="term" value="F:pentosyltransferase activity"/>
    <property type="evidence" value="ECO:0007669"/>
    <property type="project" value="InterPro"/>
</dbReference>
<evidence type="ECO:0000256" key="5">
    <source>
        <dbReference type="PIRNR" id="PIRNR000478"/>
    </source>
</evidence>
<protein>
    <recommendedName>
        <fullName evidence="5">Thymidine phosphorylase</fullName>
        <shortName evidence="5">TP</shortName>
        <ecNumber evidence="5">2.4.2.4</ecNumber>
    </recommendedName>
    <alternativeName>
        <fullName evidence="5">TdRPase</fullName>
    </alternativeName>
</protein>
<dbReference type="GO" id="GO:0006213">
    <property type="term" value="P:pyrimidine nucleoside metabolic process"/>
    <property type="evidence" value="ECO:0007669"/>
    <property type="project" value="InterPro"/>
</dbReference>
<dbReference type="SMART" id="SM00941">
    <property type="entry name" value="PYNP_C"/>
    <property type="match status" value="1"/>
</dbReference>
<evidence type="ECO:0000256" key="1">
    <source>
        <dbReference type="ARBA" id="ARBA00006915"/>
    </source>
</evidence>
<dbReference type="Proteomes" id="UP000693970">
    <property type="component" value="Unassembled WGS sequence"/>
</dbReference>
<reference evidence="7" key="2">
    <citation type="submission" date="2021-04" db="EMBL/GenBank/DDBJ databases">
        <authorList>
            <person name="Podell S."/>
        </authorList>
    </citation>
    <scope>NUCLEOTIDE SEQUENCE</scope>
    <source>
        <strain evidence="7">Hildebrandi</strain>
    </source>
</reference>
<dbReference type="Pfam" id="PF07831">
    <property type="entry name" value="PYNP_C"/>
    <property type="match status" value="1"/>
</dbReference>
<comment type="catalytic activity">
    <reaction evidence="5">
        <text>thymidine + phosphate = 2-deoxy-alpha-D-ribose 1-phosphate + thymine</text>
        <dbReference type="Rhea" id="RHEA:16037"/>
        <dbReference type="ChEBI" id="CHEBI:17748"/>
        <dbReference type="ChEBI" id="CHEBI:17821"/>
        <dbReference type="ChEBI" id="CHEBI:43474"/>
        <dbReference type="ChEBI" id="CHEBI:57259"/>
        <dbReference type="EC" id="2.4.2.4"/>
    </reaction>
</comment>
<comment type="subunit">
    <text evidence="2 5">Homodimer.</text>
</comment>
<dbReference type="EMBL" id="JAGRRH010000023">
    <property type="protein sequence ID" value="KAG7344030.1"/>
    <property type="molecule type" value="Genomic_DNA"/>
</dbReference>
<name>A0A9K3KHZ5_9STRA</name>
<accession>A0A9K3KHZ5</accession>
<keyword evidence="8" id="KW-1185">Reference proteome</keyword>
<dbReference type="NCBIfam" id="NF004490">
    <property type="entry name" value="PRK05820.1"/>
    <property type="match status" value="1"/>
</dbReference>
<dbReference type="GO" id="GO:0004645">
    <property type="term" value="F:1,4-alpha-oligoglucan phosphorylase activity"/>
    <property type="evidence" value="ECO:0007669"/>
    <property type="project" value="InterPro"/>
</dbReference>
<dbReference type="InterPro" id="IPR017459">
    <property type="entry name" value="Glycosyl_Trfase_fam3_N_dom"/>
</dbReference>
<keyword evidence="4 5" id="KW-0808">Transferase</keyword>
<dbReference type="Pfam" id="PF00591">
    <property type="entry name" value="Glycos_transf_3"/>
    <property type="match status" value="1"/>
</dbReference>
<dbReference type="AlphaFoldDB" id="A0A9K3KHZ5"/>
<dbReference type="PANTHER" id="PTHR10515">
    <property type="entry name" value="THYMIDINE PHOSPHORYLASE"/>
    <property type="match status" value="1"/>
</dbReference>
<evidence type="ECO:0000259" key="6">
    <source>
        <dbReference type="SMART" id="SM00941"/>
    </source>
</evidence>
<dbReference type="InterPro" id="IPR013102">
    <property type="entry name" value="PYNP_C"/>
</dbReference>
<dbReference type="PROSITE" id="PS00647">
    <property type="entry name" value="THYMID_PHOSPHORYLASE"/>
    <property type="match status" value="1"/>
</dbReference>
<gene>
    <name evidence="7" type="ORF">IV203_022038</name>
</gene>
<comment type="function">
    <text evidence="5">Catalyzes the reversible phosphorolysis of thymidine. The produced molecules are then utilized as carbon and energy sources or in the rescue of pyrimidine bases for nucleotide synthesis.</text>
</comment>
<keyword evidence="3 5" id="KW-0328">Glycosyltransferase</keyword>
<evidence type="ECO:0000256" key="2">
    <source>
        <dbReference type="ARBA" id="ARBA00011738"/>
    </source>
</evidence>
<dbReference type="OrthoDB" id="445007at2759"/>
<dbReference type="GO" id="GO:0006206">
    <property type="term" value="P:pyrimidine nucleobase metabolic process"/>
    <property type="evidence" value="ECO:0007669"/>
    <property type="project" value="InterPro"/>
</dbReference>
<organism evidence="7 8">
    <name type="scientific">Nitzschia inconspicua</name>
    <dbReference type="NCBI Taxonomy" id="303405"/>
    <lineage>
        <taxon>Eukaryota</taxon>
        <taxon>Sar</taxon>
        <taxon>Stramenopiles</taxon>
        <taxon>Ochrophyta</taxon>
        <taxon>Bacillariophyta</taxon>
        <taxon>Bacillariophyceae</taxon>
        <taxon>Bacillariophycidae</taxon>
        <taxon>Bacillariales</taxon>
        <taxon>Bacillariaceae</taxon>
        <taxon>Nitzschia</taxon>
    </lineage>
</organism>
<dbReference type="EC" id="2.4.2.4" evidence="5"/>
<dbReference type="InterPro" id="IPR017872">
    <property type="entry name" value="Pyrmidine_PPase_CS"/>
</dbReference>
<evidence type="ECO:0000313" key="8">
    <source>
        <dbReference type="Proteomes" id="UP000693970"/>
    </source>
</evidence>
<dbReference type="InterPro" id="IPR000312">
    <property type="entry name" value="Glycosyl_Trfase_fam3"/>
</dbReference>
<sequence length="532" mass="58199">MVPSVSATSTSRASPMWFNPVDMIARRRANQREDTDDELQVWIQQYVQQKVPDYQMAAWLMAVCFHPLSPRETATLTRCYAESGIILDWPEEVATNDGLLITRKPRPPMVDKHSSGGVGDKVSLILAPLVAACDDLLPVWVPMMAGRGLGHTGGTIDKLESLVGYNPRQSVENFQKIVQDVGCAIICATREICPADQRLYALRDVTSTVSSLPLQTASIMSKKIAEHPDSITLDVKFGHGSFNPSIEEAERLAKAMVAVGEANGLHPTTAFLTDMNFPLGYAVGNWLEVKECIEILKGNVADRRFKLSWDLIILVVIQAGQMLYQSQYHRIGTTNESGGSSSISAPGEPSRLLYSLDRCTKHAYQVLDSGRVLEKFRQMMLAQGADPSYLEQAIEEPNSIALASFVSTWTFEGTAGYIHDVPAKTIGDISVTIGAGRIVANQVVDAQAGLVFFKQVGDAVTAGDIIVSVYTNQSQEQADNALKAVQEAIVIQAEDLPNPRGPIITHKITQQNGTQSFSVPEWLQQHHSHATQ</sequence>
<dbReference type="PIRSF" id="PIRSF000478">
    <property type="entry name" value="TP_PyNP"/>
    <property type="match status" value="1"/>
</dbReference>
<comment type="pathway">
    <text evidence="5">Pyrimidine metabolism; dTMP biosynthesis via salvage pathway; dTMP from thymine: step 1/2.</text>
</comment>
<comment type="similarity">
    <text evidence="1 5">Belongs to the thymidine/pyrimidine-nucleoside phosphorylase family.</text>
</comment>
<dbReference type="PANTHER" id="PTHR10515:SF0">
    <property type="entry name" value="THYMIDINE PHOSPHORYLASE"/>
    <property type="match status" value="1"/>
</dbReference>
<dbReference type="InterPro" id="IPR000053">
    <property type="entry name" value="Thymidine/pyrmidine_PPase"/>
</dbReference>
<dbReference type="GO" id="GO:0005829">
    <property type="term" value="C:cytosol"/>
    <property type="evidence" value="ECO:0007669"/>
    <property type="project" value="TreeGrafter"/>
</dbReference>